<gene>
    <name evidence="2" type="ORF">AVDCRST_MAG79-2251</name>
</gene>
<evidence type="ECO:0000256" key="1">
    <source>
        <dbReference type="SAM" id="MobiDB-lite"/>
    </source>
</evidence>
<evidence type="ECO:0000313" key="2">
    <source>
        <dbReference type="EMBL" id="CAA9545483.1"/>
    </source>
</evidence>
<accession>A0A6J4UEK9</accession>
<proteinExistence type="predicted"/>
<dbReference type="AlphaFoldDB" id="A0A6J4UEK9"/>
<protein>
    <submittedName>
        <fullName evidence="2">Uncharacterized protein</fullName>
    </submittedName>
</protein>
<sequence>APRHGRVPGRRGAAQRRGRPGGGARLQPGLRRLRAAHRALRGARLRAQGRAVGRAGVGAAV</sequence>
<feature type="region of interest" description="Disordered" evidence="1">
    <location>
        <begin position="1"/>
        <end position="31"/>
    </location>
</feature>
<feature type="non-terminal residue" evidence="2">
    <location>
        <position position="1"/>
    </location>
</feature>
<feature type="non-terminal residue" evidence="2">
    <location>
        <position position="61"/>
    </location>
</feature>
<feature type="compositionally biased region" description="Basic residues" evidence="1">
    <location>
        <begin position="1"/>
        <end position="19"/>
    </location>
</feature>
<name>A0A6J4UEK9_9ACTN</name>
<reference evidence="2" key="1">
    <citation type="submission" date="2020-02" db="EMBL/GenBank/DDBJ databases">
        <authorList>
            <person name="Meier V. D."/>
        </authorList>
    </citation>
    <scope>NUCLEOTIDE SEQUENCE</scope>
    <source>
        <strain evidence="2">AVDCRST_MAG79</strain>
    </source>
</reference>
<dbReference type="EMBL" id="CADCWC010000339">
    <property type="protein sequence ID" value="CAA9545483.1"/>
    <property type="molecule type" value="Genomic_DNA"/>
</dbReference>
<organism evidence="2">
    <name type="scientific">uncultured Thermoleophilia bacterium</name>
    <dbReference type="NCBI Taxonomy" id="1497501"/>
    <lineage>
        <taxon>Bacteria</taxon>
        <taxon>Bacillati</taxon>
        <taxon>Actinomycetota</taxon>
        <taxon>Thermoleophilia</taxon>
        <taxon>environmental samples</taxon>
    </lineage>
</organism>